<keyword evidence="10" id="KW-1185">Reference proteome</keyword>
<dbReference type="Pfam" id="PF01554">
    <property type="entry name" value="MatE"/>
    <property type="match status" value="1"/>
</dbReference>
<dbReference type="Proteomes" id="UP001642464">
    <property type="component" value="Unassembled WGS sequence"/>
</dbReference>
<comment type="similarity">
    <text evidence="2">Belongs to the multi antimicrobial extrusion (MATE) (TC 2.A.66.1) family.</text>
</comment>
<evidence type="ECO:0000256" key="7">
    <source>
        <dbReference type="SAM" id="Phobius"/>
    </source>
</evidence>
<feature type="transmembrane region" description="Helical" evidence="7">
    <location>
        <begin position="350"/>
        <end position="370"/>
    </location>
</feature>
<dbReference type="Gene3D" id="1.25.40.20">
    <property type="entry name" value="Ankyrin repeat-containing domain"/>
    <property type="match status" value="1"/>
</dbReference>
<dbReference type="InterPro" id="IPR000626">
    <property type="entry name" value="Ubiquitin-like_dom"/>
</dbReference>
<keyword evidence="3 7" id="KW-0812">Transmembrane</keyword>
<dbReference type="InterPro" id="IPR002528">
    <property type="entry name" value="MATE_fam"/>
</dbReference>
<proteinExistence type="inferred from homology"/>
<keyword evidence="6" id="KW-0040">ANK repeat</keyword>
<evidence type="ECO:0000256" key="5">
    <source>
        <dbReference type="ARBA" id="ARBA00023136"/>
    </source>
</evidence>
<evidence type="ECO:0000256" key="4">
    <source>
        <dbReference type="ARBA" id="ARBA00022989"/>
    </source>
</evidence>
<feature type="non-terminal residue" evidence="9">
    <location>
        <position position="559"/>
    </location>
</feature>
<dbReference type="Pfam" id="PF12796">
    <property type="entry name" value="Ank_2"/>
    <property type="match status" value="1"/>
</dbReference>
<gene>
    <name evidence="9" type="ORF">SCF082_LOCUS22057</name>
</gene>
<evidence type="ECO:0000256" key="3">
    <source>
        <dbReference type="ARBA" id="ARBA00022692"/>
    </source>
</evidence>
<keyword evidence="5 7" id="KW-0472">Membrane</keyword>
<comment type="subcellular location">
    <subcellularLocation>
        <location evidence="1">Membrane</location>
        <topology evidence="1">Multi-pass membrane protein</topology>
    </subcellularLocation>
</comment>
<dbReference type="SMART" id="SM00248">
    <property type="entry name" value="ANK"/>
    <property type="match status" value="3"/>
</dbReference>
<evidence type="ECO:0000259" key="8">
    <source>
        <dbReference type="PROSITE" id="PS50053"/>
    </source>
</evidence>
<evidence type="ECO:0000256" key="1">
    <source>
        <dbReference type="ARBA" id="ARBA00004141"/>
    </source>
</evidence>
<sequence>MGDLDPPDPGGNSAGNVRITARTLGGRELGPHELLANDQVHQLRQRMAAELKVPAFTLKLIFQGQTLDERATFHSLGMSGAVDLTLVKVPSENLDDYRKLLSDFANAVERNNLEEARDLLDQGAGHDSKGNLLEQKGSNVLHLSVRGCLMDLVKYLIEMGANLEAKNEMSRTPLIQASIKNHPEIVEALLRARACVNHRDRSDRTALYYALAKDNMKIAAMLTDAGTDPDEIAKLSYMFDEVEQRAALMPRRPSCQSSCGHTALWMVSERAVRAITCGDRDQSGSKVQTLDGQKKAASSKTEMLRFAVPALGIYLANPIMSNIDNSFVGHFAGTTALAALSPGGVLADNLFFLFNSILSAATTGLVARAWPKGVQNARQELTRTFTFALAVGIPLTLFYVFCSDWALGHMGVAPDVRDMAASYARIRGAVSWAALAQGVCLSAILATRDAVTPLKVVFTAAALNCLGDFLLCCWPFRLGVSGAAAATALSVLAGFALMLRSLQRKQILPSFRAAALKDAGPVLEYAGPMMVINSTGILGYTAMAFAAAALGTQQLAAYQ</sequence>
<evidence type="ECO:0000256" key="6">
    <source>
        <dbReference type="PROSITE-ProRule" id="PRU00023"/>
    </source>
</evidence>
<dbReference type="PROSITE" id="PS50088">
    <property type="entry name" value="ANK_REPEAT"/>
    <property type="match status" value="2"/>
</dbReference>
<protein>
    <submittedName>
        <fullName evidence="9">Chloroplastic (AtDTX46) (Multidrug and toxic compound extrusion protein 46) (MATE protein 46) (Protein EDS5 HOMOLOGUE)</fullName>
    </submittedName>
</protein>
<dbReference type="PROSITE" id="PS50053">
    <property type="entry name" value="UBIQUITIN_2"/>
    <property type="match status" value="1"/>
</dbReference>
<dbReference type="InterPro" id="IPR002110">
    <property type="entry name" value="Ankyrin_rpt"/>
</dbReference>
<dbReference type="PANTHER" id="PTHR42893:SF9">
    <property type="entry name" value="PROTEIN DETOXIFICATION 46, CHLOROPLASTIC"/>
    <property type="match status" value="1"/>
</dbReference>
<feature type="transmembrane region" description="Helical" evidence="7">
    <location>
        <begin position="483"/>
        <end position="502"/>
    </location>
</feature>
<dbReference type="EMBL" id="CAXAMM010015792">
    <property type="protein sequence ID" value="CAK9037208.1"/>
    <property type="molecule type" value="Genomic_DNA"/>
</dbReference>
<accession>A0ABP0LE00</accession>
<dbReference type="InterPro" id="IPR029071">
    <property type="entry name" value="Ubiquitin-like_domsf"/>
</dbReference>
<dbReference type="PROSITE" id="PS50297">
    <property type="entry name" value="ANK_REP_REGION"/>
    <property type="match status" value="1"/>
</dbReference>
<dbReference type="InterPro" id="IPR036770">
    <property type="entry name" value="Ankyrin_rpt-contain_sf"/>
</dbReference>
<reference evidence="9 10" key="1">
    <citation type="submission" date="2024-02" db="EMBL/GenBank/DDBJ databases">
        <authorList>
            <person name="Chen Y."/>
            <person name="Shah S."/>
            <person name="Dougan E. K."/>
            <person name="Thang M."/>
            <person name="Chan C."/>
        </authorList>
    </citation>
    <scope>NUCLEOTIDE SEQUENCE [LARGE SCALE GENOMIC DNA]</scope>
</reference>
<dbReference type="SUPFAM" id="SSF48403">
    <property type="entry name" value="Ankyrin repeat"/>
    <property type="match status" value="1"/>
</dbReference>
<comment type="caution">
    <text evidence="9">The sequence shown here is derived from an EMBL/GenBank/DDBJ whole genome shotgun (WGS) entry which is preliminary data.</text>
</comment>
<dbReference type="SMART" id="SM00213">
    <property type="entry name" value="UBQ"/>
    <property type="match status" value="1"/>
</dbReference>
<dbReference type="SUPFAM" id="SSF54236">
    <property type="entry name" value="Ubiquitin-like"/>
    <property type="match status" value="1"/>
</dbReference>
<evidence type="ECO:0000313" key="10">
    <source>
        <dbReference type="Proteomes" id="UP001642464"/>
    </source>
</evidence>
<dbReference type="Gene3D" id="3.10.20.90">
    <property type="entry name" value="Phosphatidylinositol 3-kinase Catalytic Subunit, Chain A, domain 1"/>
    <property type="match status" value="1"/>
</dbReference>
<feature type="repeat" description="ANK" evidence="6">
    <location>
        <begin position="136"/>
        <end position="168"/>
    </location>
</feature>
<feature type="transmembrane region" description="Helical" evidence="7">
    <location>
        <begin position="426"/>
        <end position="445"/>
    </location>
</feature>
<organism evidence="9 10">
    <name type="scientific">Durusdinium trenchii</name>
    <dbReference type="NCBI Taxonomy" id="1381693"/>
    <lineage>
        <taxon>Eukaryota</taxon>
        <taxon>Sar</taxon>
        <taxon>Alveolata</taxon>
        <taxon>Dinophyceae</taxon>
        <taxon>Suessiales</taxon>
        <taxon>Symbiodiniaceae</taxon>
        <taxon>Durusdinium</taxon>
    </lineage>
</organism>
<dbReference type="InterPro" id="IPR044644">
    <property type="entry name" value="DinF-like"/>
</dbReference>
<feature type="domain" description="Ubiquitin-like" evidence="8">
    <location>
        <begin position="17"/>
        <end position="87"/>
    </location>
</feature>
<evidence type="ECO:0000313" key="9">
    <source>
        <dbReference type="EMBL" id="CAK9037208.1"/>
    </source>
</evidence>
<feature type="transmembrane region" description="Helical" evidence="7">
    <location>
        <begin position="382"/>
        <end position="406"/>
    </location>
</feature>
<feature type="repeat" description="ANK" evidence="6">
    <location>
        <begin position="169"/>
        <end position="201"/>
    </location>
</feature>
<keyword evidence="4 7" id="KW-1133">Transmembrane helix</keyword>
<name>A0ABP0LE00_9DINO</name>
<evidence type="ECO:0000256" key="2">
    <source>
        <dbReference type="ARBA" id="ARBA00010199"/>
    </source>
</evidence>
<dbReference type="PANTHER" id="PTHR42893">
    <property type="entry name" value="PROTEIN DETOXIFICATION 44, CHLOROPLASTIC-RELATED"/>
    <property type="match status" value="1"/>
</dbReference>